<dbReference type="AlphaFoldDB" id="A0A0F9QDV6"/>
<gene>
    <name evidence="1" type="ORF">LCGC14_1026980</name>
</gene>
<name>A0A0F9QDV6_9ZZZZ</name>
<evidence type="ECO:0000313" key="1">
    <source>
        <dbReference type="EMBL" id="KKN11391.1"/>
    </source>
</evidence>
<proteinExistence type="predicted"/>
<protein>
    <submittedName>
        <fullName evidence="1">Uncharacterized protein</fullName>
    </submittedName>
</protein>
<accession>A0A0F9QDV6</accession>
<dbReference type="EMBL" id="LAZR01004141">
    <property type="protein sequence ID" value="KKN11391.1"/>
    <property type="molecule type" value="Genomic_DNA"/>
</dbReference>
<organism evidence="1">
    <name type="scientific">marine sediment metagenome</name>
    <dbReference type="NCBI Taxonomy" id="412755"/>
    <lineage>
        <taxon>unclassified sequences</taxon>
        <taxon>metagenomes</taxon>
        <taxon>ecological metagenomes</taxon>
    </lineage>
</organism>
<comment type="caution">
    <text evidence="1">The sequence shown here is derived from an EMBL/GenBank/DDBJ whole genome shotgun (WGS) entry which is preliminary data.</text>
</comment>
<reference evidence="1" key="1">
    <citation type="journal article" date="2015" name="Nature">
        <title>Complex archaea that bridge the gap between prokaryotes and eukaryotes.</title>
        <authorList>
            <person name="Spang A."/>
            <person name="Saw J.H."/>
            <person name="Jorgensen S.L."/>
            <person name="Zaremba-Niedzwiedzka K."/>
            <person name="Martijn J."/>
            <person name="Lind A.E."/>
            <person name="van Eijk R."/>
            <person name="Schleper C."/>
            <person name="Guy L."/>
            <person name="Ettema T.J."/>
        </authorList>
    </citation>
    <scope>NUCLEOTIDE SEQUENCE</scope>
</reference>
<sequence>MSEKEIAYDLKLEDMFEEIKLRMWINEELQIQPKRFHCVIKNNIIKNF</sequence>